<evidence type="ECO:0000256" key="2">
    <source>
        <dbReference type="ARBA" id="ARBA00022723"/>
    </source>
</evidence>
<sequence>MLLRHHGPQIPRRIPTDDGFPTSDSLPSPLERNPQSPMGWRKRDSDGVGLGIVALLERSGGAGDQRRKLVVGAASASIAFISKKQAAASSGDFPAADFLRYCYLCRRRLDGRDIYMYRGEKAFCSMECRHQLMVSDECLEKCGSEVCRSADISTYPCSNGGSRGRRFVAGIAAA</sequence>
<dbReference type="Proteomes" id="UP000236161">
    <property type="component" value="Unassembled WGS sequence"/>
</dbReference>
<feature type="domain" description="FLZ-type" evidence="5">
    <location>
        <begin position="97"/>
        <end position="140"/>
    </location>
</feature>
<dbReference type="PANTHER" id="PTHR47208:SF5">
    <property type="entry name" value="FCS-LIKE ZINC FINGER 12-RELATED"/>
    <property type="match status" value="1"/>
</dbReference>
<dbReference type="Pfam" id="PF04570">
    <property type="entry name" value="zf-FLZ"/>
    <property type="match status" value="1"/>
</dbReference>
<dbReference type="OrthoDB" id="1932717at2759"/>
<evidence type="ECO:0000313" key="6">
    <source>
        <dbReference type="EMBL" id="PKA64007.1"/>
    </source>
</evidence>
<evidence type="ECO:0000256" key="1">
    <source>
        <dbReference type="ARBA" id="ARBA00009374"/>
    </source>
</evidence>
<dbReference type="GO" id="GO:0046872">
    <property type="term" value="F:metal ion binding"/>
    <property type="evidence" value="ECO:0007669"/>
    <property type="project" value="UniProtKB-KW"/>
</dbReference>
<organism evidence="6 7">
    <name type="scientific">Apostasia shenzhenica</name>
    <dbReference type="NCBI Taxonomy" id="1088818"/>
    <lineage>
        <taxon>Eukaryota</taxon>
        <taxon>Viridiplantae</taxon>
        <taxon>Streptophyta</taxon>
        <taxon>Embryophyta</taxon>
        <taxon>Tracheophyta</taxon>
        <taxon>Spermatophyta</taxon>
        <taxon>Magnoliopsida</taxon>
        <taxon>Liliopsida</taxon>
        <taxon>Asparagales</taxon>
        <taxon>Orchidaceae</taxon>
        <taxon>Apostasioideae</taxon>
        <taxon>Apostasia</taxon>
    </lineage>
</organism>
<dbReference type="PROSITE" id="PS51795">
    <property type="entry name" value="ZF_FLZ"/>
    <property type="match status" value="1"/>
</dbReference>
<feature type="region of interest" description="Disordered" evidence="4">
    <location>
        <begin position="1"/>
        <end position="44"/>
    </location>
</feature>
<comment type="similarity">
    <text evidence="1">Belongs to the FLZ family.</text>
</comment>
<evidence type="ECO:0000256" key="3">
    <source>
        <dbReference type="PROSITE-ProRule" id="PRU01131"/>
    </source>
</evidence>
<dbReference type="STRING" id="1088818.A0A2I0B892"/>
<evidence type="ECO:0000256" key="4">
    <source>
        <dbReference type="SAM" id="MobiDB-lite"/>
    </source>
</evidence>
<evidence type="ECO:0000313" key="7">
    <source>
        <dbReference type="Proteomes" id="UP000236161"/>
    </source>
</evidence>
<name>A0A2I0B892_9ASPA</name>
<keyword evidence="7" id="KW-1185">Reference proteome</keyword>
<dbReference type="InterPro" id="IPR044604">
    <property type="entry name" value="FLZ12/13/14"/>
</dbReference>
<gene>
    <name evidence="6" type="ORF">AXF42_Ash005019</name>
</gene>
<proteinExistence type="inferred from homology"/>
<reference evidence="6 7" key="1">
    <citation type="journal article" date="2017" name="Nature">
        <title>The Apostasia genome and the evolution of orchids.</title>
        <authorList>
            <person name="Zhang G.Q."/>
            <person name="Liu K.W."/>
            <person name="Li Z."/>
            <person name="Lohaus R."/>
            <person name="Hsiao Y.Y."/>
            <person name="Niu S.C."/>
            <person name="Wang J.Y."/>
            <person name="Lin Y.C."/>
            <person name="Xu Q."/>
            <person name="Chen L.J."/>
            <person name="Yoshida K."/>
            <person name="Fujiwara S."/>
            <person name="Wang Z.W."/>
            <person name="Zhang Y.Q."/>
            <person name="Mitsuda N."/>
            <person name="Wang M."/>
            <person name="Liu G.H."/>
            <person name="Pecoraro L."/>
            <person name="Huang H.X."/>
            <person name="Xiao X.J."/>
            <person name="Lin M."/>
            <person name="Wu X.Y."/>
            <person name="Wu W.L."/>
            <person name="Chen Y.Y."/>
            <person name="Chang S.B."/>
            <person name="Sakamoto S."/>
            <person name="Ohme-Takagi M."/>
            <person name="Yagi M."/>
            <person name="Zeng S.J."/>
            <person name="Shen C.Y."/>
            <person name="Yeh C.M."/>
            <person name="Luo Y.B."/>
            <person name="Tsai W.C."/>
            <person name="Van de Peer Y."/>
            <person name="Liu Z.J."/>
        </authorList>
    </citation>
    <scope>NUCLEOTIDE SEQUENCE [LARGE SCALE GENOMIC DNA]</scope>
    <source>
        <strain evidence="7">cv. Shenzhen</strain>
        <tissue evidence="6">Stem</tissue>
    </source>
</reference>
<evidence type="ECO:0000259" key="5">
    <source>
        <dbReference type="PROSITE" id="PS51795"/>
    </source>
</evidence>
<dbReference type="AlphaFoldDB" id="A0A2I0B892"/>
<dbReference type="PANTHER" id="PTHR47208">
    <property type="entry name" value="OS02G0174800 PROTEIN"/>
    <property type="match status" value="1"/>
</dbReference>
<protein>
    <recommendedName>
        <fullName evidence="5">FLZ-type domain-containing protein</fullName>
    </recommendedName>
</protein>
<dbReference type="InterPro" id="IPR007650">
    <property type="entry name" value="Zf-FLZ_dom"/>
</dbReference>
<accession>A0A2I0B892</accession>
<keyword evidence="2" id="KW-0479">Metal-binding</keyword>
<dbReference type="EMBL" id="KZ451906">
    <property type="protein sequence ID" value="PKA64007.1"/>
    <property type="molecule type" value="Genomic_DNA"/>
</dbReference>
<feature type="zinc finger region" description="FLZ-type" evidence="3">
    <location>
        <begin position="97"/>
        <end position="140"/>
    </location>
</feature>